<keyword evidence="1" id="KW-0472">Membrane</keyword>
<sequence>MHRNTLLVVVSIMLIVVAGLLIFSQIRSQREAQRLSSPQTELQQRIQEIQNNPRIPEAAKQQIIQQLQMRQGMGRYMAPQQPQPSQSK</sequence>
<feature type="transmembrane region" description="Helical" evidence="1">
    <location>
        <begin position="6"/>
        <end position="24"/>
    </location>
</feature>
<evidence type="ECO:0000313" key="2">
    <source>
        <dbReference type="EMBL" id="GBC97559.1"/>
    </source>
</evidence>
<gene>
    <name evidence="2" type="ORF">HRbin17_00046</name>
</gene>
<evidence type="ECO:0000313" key="3">
    <source>
        <dbReference type="Proteomes" id="UP000236173"/>
    </source>
</evidence>
<keyword evidence="1" id="KW-1133">Transmembrane helix</keyword>
<comment type="caution">
    <text evidence="2">The sequence shown here is derived from an EMBL/GenBank/DDBJ whole genome shotgun (WGS) entry which is preliminary data.</text>
</comment>
<accession>A0A2H5X8P4</accession>
<evidence type="ECO:0008006" key="4">
    <source>
        <dbReference type="Google" id="ProtNLM"/>
    </source>
</evidence>
<dbReference type="EMBL" id="BEHT01000001">
    <property type="protein sequence ID" value="GBC97559.1"/>
    <property type="molecule type" value="Genomic_DNA"/>
</dbReference>
<reference evidence="3" key="1">
    <citation type="submission" date="2017-09" db="EMBL/GenBank/DDBJ databases">
        <title>Metaegenomics of thermophilic ammonia-oxidizing enrichment culture.</title>
        <authorList>
            <person name="Kato S."/>
            <person name="Suzuki K."/>
        </authorList>
    </citation>
    <scope>NUCLEOTIDE SEQUENCE [LARGE SCALE GENOMIC DNA]</scope>
</reference>
<dbReference type="Proteomes" id="UP000236173">
    <property type="component" value="Unassembled WGS sequence"/>
</dbReference>
<name>A0A2H5X8P4_9BACT</name>
<keyword evidence="1" id="KW-0812">Transmembrane</keyword>
<organism evidence="2 3">
    <name type="scientific">Candidatus Fervidibacter japonicus</name>
    <dbReference type="NCBI Taxonomy" id="2035412"/>
    <lineage>
        <taxon>Bacteria</taxon>
        <taxon>Candidatus Fervidibacterota</taxon>
        <taxon>Candidatus Fervidibacter</taxon>
    </lineage>
</organism>
<proteinExistence type="predicted"/>
<dbReference type="AlphaFoldDB" id="A0A2H5X8P4"/>
<evidence type="ECO:0000256" key="1">
    <source>
        <dbReference type="SAM" id="Phobius"/>
    </source>
</evidence>
<protein>
    <recommendedName>
        <fullName evidence="4">Cell division protein FtsL</fullName>
    </recommendedName>
</protein>